<evidence type="ECO:0000256" key="2">
    <source>
        <dbReference type="ARBA" id="ARBA00022801"/>
    </source>
</evidence>
<dbReference type="Pfam" id="PF06441">
    <property type="entry name" value="EHN"/>
    <property type="match status" value="1"/>
</dbReference>
<dbReference type="PIRSF" id="PIRSF001112">
    <property type="entry name" value="Epoxide_hydrolase"/>
    <property type="match status" value="1"/>
</dbReference>
<evidence type="ECO:0000313" key="6">
    <source>
        <dbReference type="Proteomes" id="UP000799436"/>
    </source>
</evidence>
<evidence type="ECO:0000256" key="1">
    <source>
        <dbReference type="ARBA" id="ARBA00010088"/>
    </source>
</evidence>
<dbReference type="PRINTS" id="PR00412">
    <property type="entry name" value="EPOXHYDRLASE"/>
</dbReference>
<protein>
    <submittedName>
        <fullName evidence="5">Alpha/beta-hydrolase</fullName>
    </submittedName>
</protein>
<evidence type="ECO:0000256" key="3">
    <source>
        <dbReference type="PIRSR" id="PIRSR001112-1"/>
    </source>
</evidence>
<dbReference type="Gene3D" id="3.40.50.1820">
    <property type="entry name" value="alpha/beta hydrolase"/>
    <property type="match status" value="1"/>
</dbReference>
<proteinExistence type="inferred from homology"/>
<dbReference type="GO" id="GO:0097176">
    <property type="term" value="P:epoxide metabolic process"/>
    <property type="evidence" value="ECO:0007669"/>
    <property type="project" value="TreeGrafter"/>
</dbReference>
<feature type="active site" description="Proton acceptor" evidence="3">
    <location>
        <position position="377"/>
    </location>
</feature>
<dbReference type="InterPro" id="IPR000639">
    <property type="entry name" value="Epox_hydrolase-like"/>
</dbReference>
<accession>A0A6G1LI64</accession>
<dbReference type="GO" id="GO:0004301">
    <property type="term" value="F:epoxide hydrolase activity"/>
    <property type="evidence" value="ECO:0007669"/>
    <property type="project" value="TreeGrafter"/>
</dbReference>
<comment type="similarity">
    <text evidence="1">Belongs to the peptidase S33 family.</text>
</comment>
<dbReference type="InterPro" id="IPR016292">
    <property type="entry name" value="Epoxide_hydrolase"/>
</dbReference>
<sequence>MPFDTIPSKASFKIQPFKAHVSEEELDDFKQLVRLPKIGPKTYENQITDVKDFTSFGISRQWLEDAKKHWETRYDWRKTEDRINALPNFTASIEDSGYPFEIHFAALFSKKADAAPMILLHGWPGSFLEFVSTLEQIKKKYTPDTLPFHLIVPSLPGYGYSNGPPLDKNFDVFDIARVMDKLMIGLGFGDGYIAQGGDVGSFIARVLAVKHDACRIAHLHLAIGVSHESQEDIDKLSAEEKQGLERYNNFGWLGNAYAREHGTRPSTIGLVLSSSPIALLAWIGEKFLQWSDQDPPLDETLDGVTLYWFTQSFPRAIYPYRQFFGGKPNFIHPDPAFYIKKPMGYSWHHKELAPVPKDWVAKTGNLVWYRGHMEGGHFAAMEKPDIFIKDMEDFVSEVWPKSLSGKL</sequence>
<dbReference type="AlphaFoldDB" id="A0A6G1LI64"/>
<feature type="active site" description="Nucleophile" evidence="3">
    <location>
        <position position="198"/>
    </location>
</feature>
<dbReference type="InterPro" id="IPR010497">
    <property type="entry name" value="Epoxide_hydro_N"/>
</dbReference>
<gene>
    <name evidence="5" type="ORF">EJ03DRAFT_324738</name>
</gene>
<dbReference type="PANTHER" id="PTHR21661">
    <property type="entry name" value="EPOXIDE HYDROLASE 1-RELATED"/>
    <property type="match status" value="1"/>
</dbReference>
<feature type="active site" description="Proton donor" evidence="3">
    <location>
        <position position="320"/>
    </location>
</feature>
<reference evidence="5" key="1">
    <citation type="journal article" date="2020" name="Stud. Mycol.">
        <title>101 Dothideomycetes genomes: a test case for predicting lifestyles and emergence of pathogens.</title>
        <authorList>
            <person name="Haridas S."/>
            <person name="Albert R."/>
            <person name="Binder M."/>
            <person name="Bloem J."/>
            <person name="Labutti K."/>
            <person name="Salamov A."/>
            <person name="Andreopoulos B."/>
            <person name="Baker S."/>
            <person name="Barry K."/>
            <person name="Bills G."/>
            <person name="Bluhm B."/>
            <person name="Cannon C."/>
            <person name="Castanera R."/>
            <person name="Culley D."/>
            <person name="Daum C."/>
            <person name="Ezra D."/>
            <person name="Gonzalez J."/>
            <person name="Henrissat B."/>
            <person name="Kuo A."/>
            <person name="Liang C."/>
            <person name="Lipzen A."/>
            <person name="Lutzoni F."/>
            <person name="Magnuson J."/>
            <person name="Mondo S."/>
            <person name="Nolan M."/>
            <person name="Ohm R."/>
            <person name="Pangilinan J."/>
            <person name="Park H.-J."/>
            <person name="Ramirez L."/>
            <person name="Alfaro M."/>
            <person name="Sun H."/>
            <person name="Tritt A."/>
            <person name="Yoshinaga Y."/>
            <person name="Zwiers L.-H."/>
            <person name="Turgeon B."/>
            <person name="Goodwin S."/>
            <person name="Spatafora J."/>
            <person name="Crous P."/>
            <person name="Grigoriev I."/>
        </authorList>
    </citation>
    <scope>NUCLEOTIDE SEQUENCE</scope>
    <source>
        <strain evidence="5">CBS 116005</strain>
    </source>
</reference>
<dbReference type="PANTHER" id="PTHR21661:SF39">
    <property type="entry name" value="HYDROLASE, PUTATIVE (AFU_ORTHOLOGUE AFUA_3G08960)-RELATED"/>
    <property type="match status" value="1"/>
</dbReference>
<dbReference type="Proteomes" id="UP000799436">
    <property type="component" value="Unassembled WGS sequence"/>
</dbReference>
<dbReference type="SUPFAM" id="SSF53474">
    <property type="entry name" value="alpha/beta-Hydrolases"/>
    <property type="match status" value="1"/>
</dbReference>
<keyword evidence="2 5" id="KW-0378">Hydrolase</keyword>
<organism evidence="5 6">
    <name type="scientific">Teratosphaeria nubilosa</name>
    <dbReference type="NCBI Taxonomy" id="161662"/>
    <lineage>
        <taxon>Eukaryota</taxon>
        <taxon>Fungi</taxon>
        <taxon>Dikarya</taxon>
        <taxon>Ascomycota</taxon>
        <taxon>Pezizomycotina</taxon>
        <taxon>Dothideomycetes</taxon>
        <taxon>Dothideomycetidae</taxon>
        <taxon>Mycosphaerellales</taxon>
        <taxon>Teratosphaeriaceae</taxon>
        <taxon>Teratosphaeria</taxon>
    </lineage>
</organism>
<dbReference type="OrthoDB" id="7130006at2759"/>
<name>A0A6G1LI64_9PEZI</name>
<feature type="domain" description="Epoxide hydrolase N-terminal" evidence="4">
    <location>
        <begin position="14"/>
        <end position="130"/>
    </location>
</feature>
<dbReference type="InterPro" id="IPR029058">
    <property type="entry name" value="AB_hydrolase_fold"/>
</dbReference>
<evidence type="ECO:0000259" key="4">
    <source>
        <dbReference type="Pfam" id="PF06441"/>
    </source>
</evidence>
<dbReference type="EMBL" id="ML995815">
    <property type="protein sequence ID" value="KAF2772310.1"/>
    <property type="molecule type" value="Genomic_DNA"/>
</dbReference>
<evidence type="ECO:0000313" key="5">
    <source>
        <dbReference type="EMBL" id="KAF2772310.1"/>
    </source>
</evidence>
<keyword evidence="6" id="KW-1185">Reference proteome</keyword>